<accession>A0A8S4QPH3</accession>
<sequence>MSRNSVNTLDDEDRLKNTQIVHRYTILTVLLVTNHITAQLYEETVGRDQHGIRRNNQNKINLDPTNRSKAKRESLDDVVKWVNEVVKADSIGESSAKPNKKLNLDPSNINIQDTSYSKPAEASNKFNDEVSLSPSMKNNCTTEEGVSGVCVLYYLCDANTRSVITDGSSILDER</sequence>
<protein>
    <submittedName>
        <fullName evidence="2">Jg13316 protein</fullName>
    </submittedName>
</protein>
<keyword evidence="3" id="KW-1185">Reference proteome</keyword>
<dbReference type="OrthoDB" id="6910466at2759"/>
<organism evidence="2 3">
    <name type="scientific">Pararge aegeria aegeria</name>
    <dbReference type="NCBI Taxonomy" id="348720"/>
    <lineage>
        <taxon>Eukaryota</taxon>
        <taxon>Metazoa</taxon>
        <taxon>Ecdysozoa</taxon>
        <taxon>Arthropoda</taxon>
        <taxon>Hexapoda</taxon>
        <taxon>Insecta</taxon>
        <taxon>Pterygota</taxon>
        <taxon>Neoptera</taxon>
        <taxon>Endopterygota</taxon>
        <taxon>Lepidoptera</taxon>
        <taxon>Glossata</taxon>
        <taxon>Ditrysia</taxon>
        <taxon>Papilionoidea</taxon>
        <taxon>Nymphalidae</taxon>
        <taxon>Satyrinae</taxon>
        <taxon>Satyrini</taxon>
        <taxon>Parargina</taxon>
        <taxon>Pararge</taxon>
    </lineage>
</organism>
<evidence type="ECO:0000259" key="1">
    <source>
        <dbReference type="Pfam" id="PF18322"/>
    </source>
</evidence>
<name>A0A8S4QPH3_9NEOP</name>
<gene>
    <name evidence="2" type="primary">jg13316</name>
    <name evidence="2" type="ORF">PAEG_LOCUS5154</name>
</gene>
<dbReference type="Proteomes" id="UP000838756">
    <property type="component" value="Unassembled WGS sequence"/>
</dbReference>
<dbReference type="InterPro" id="IPR041515">
    <property type="entry name" value="PPAF-2-like_Clip"/>
</dbReference>
<evidence type="ECO:0000313" key="3">
    <source>
        <dbReference type="Proteomes" id="UP000838756"/>
    </source>
</evidence>
<evidence type="ECO:0000313" key="2">
    <source>
        <dbReference type="EMBL" id="CAH2217238.1"/>
    </source>
</evidence>
<reference evidence="2" key="1">
    <citation type="submission" date="2022-03" db="EMBL/GenBank/DDBJ databases">
        <authorList>
            <person name="Lindestad O."/>
        </authorList>
    </citation>
    <scope>NUCLEOTIDE SEQUENCE</scope>
</reference>
<dbReference type="AlphaFoldDB" id="A0A8S4QPH3"/>
<comment type="caution">
    <text evidence="2">The sequence shown here is derived from an EMBL/GenBank/DDBJ whole genome shotgun (WGS) entry which is preliminary data.</text>
</comment>
<dbReference type="EMBL" id="CAKXAJ010017869">
    <property type="protein sequence ID" value="CAH2217238.1"/>
    <property type="molecule type" value="Genomic_DNA"/>
</dbReference>
<dbReference type="Pfam" id="PF18322">
    <property type="entry name" value="CLIP_1"/>
    <property type="match status" value="1"/>
</dbReference>
<proteinExistence type="predicted"/>
<feature type="non-terminal residue" evidence="2">
    <location>
        <position position="1"/>
    </location>
</feature>
<feature type="domain" description="PPAF-2-like Clip" evidence="1">
    <location>
        <begin position="138"/>
        <end position="174"/>
    </location>
</feature>